<accession>A0A1J1I6H6</accession>
<evidence type="ECO:0000313" key="1">
    <source>
        <dbReference type="EMBL" id="CRK95919.1"/>
    </source>
</evidence>
<organism evidence="1 2">
    <name type="scientific">Clunio marinus</name>
    <dbReference type="NCBI Taxonomy" id="568069"/>
    <lineage>
        <taxon>Eukaryota</taxon>
        <taxon>Metazoa</taxon>
        <taxon>Ecdysozoa</taxon>
        <taxon>Arthropoda</taxon>
        <taxon>Hexapoda</taxon>
        <taxon>Insecta</taxon>
        <taxon>Pterygota</taxon>
        <taxon>Neoptera</taxon>
        <taxon>Endopterygota</taxon>
        <taxon>Diptera</taxon>
        <taxon>Nematocera</taxon>
        <taxon>Chironomoidea</taxon>
        <taxon>Chironomidae</taxon>
        <taxon>Clunio</taxon>
    </lineage>
</organism>
<keyword evidence="2" id="KW-1185">Reference proteome</keyword>
<evidence type="ECO:0000313" key="2">
    <source>
        <dbReference type="Proteomes" id="UP000183832"/>
    </source>
</evidence>
<dbReference type="AlphaFoldDB" id="A0A1J1I6H6"/>
<protein>
    <submittedName>
        <fullName evidence="1">CLUMA_CG009365, isoform A</fullName>
    </submittedName>
</protein>
<dbReference type="EMBL" id="CVRI01000043">
    <property type="protein sequence ID" value="CRK95919.1"/>
    <property type="molecule type" value="Genomic_DNA"/>
</dbReference>
<reference evidence="1 2" key="1">
    <citation type="submission" date="2015-04" db="EMBL/GenBank/DDBJ databases">
        <authorList>
            <person name="Syromyatnikov M.Y."/>
            <person name="Popov V.N."/>
        </authorList>
    </citation>
    <scope>NUCLEOTIDE SEQUENCE [LARGE SCALE GENOMIC DNA]</scope>
</reference>
<proteinExistence type="predicted"/>
<sequence>MSLKCLDFDVDLDIWNYLCHKSKQSLRIGNGINSQLHNQISRTLLKDVKTITRNVTSLFNSGLGRLNLYVNEPINVVSIN</sequence>
<name>A0A1J1I6H6_9DIPT</name>
<gene>
    <name evidence="1" type="ORF">CLUMA_CG009365</name>
</gene>
<dbReference type="Proteomes" id="UP000183832">
    <property type="component" value="Unassembled WGS sequence"/>
</dbReference>